<dbReference type="Proteomes" id="UP001374584">
    <property type="component" value="Unassembled WGS sequence"/>
</dbReference>
<proteinExistence type="predicted"/>
<accession>A0AAN9NI73</accession>
<sequence length="92" mass="10115">MICHYPKPSIVLEAKTTTTPPPKPASFLQPTQHQFTPATEKVSGSLASLELRLEVAAGAMYNSGLREYVGTQRKGKLYGCIYFRLIEGVELS</sequence>
<protein>
    <submittedName>
        <fullName evidence="1">Uncharacterized protein</fullName>
    </submittedName>
</protein>
<keyword evidence="2" id="KW-1185">Reference proteome</keyword>
<dbReference type="EMBL" id="JAYMYR010000003">
    <property type="protein sequence ID" value="KAK7373769.1"/>
    <property type="molecule type" value="Genomic_DNA"/>
</dbReference>
<comment type="caution">
    <text evidence="1">The sequence shown here is derived from an EMBL/GenBank/DDBJ whole genome shotgun (WGS) entry which is preliminary data.</text>
</comment>
<dbReference type="AlphaFoldDB" id="A0AAN9NI73"/>
<evidence type="ECO:0000313" key="1">
    <source>
        <dbReference type="EMBL" id="KAK7373769.1"/>
    </source>
</evidence>
<name>A0AAN9NI73_PHACN</name>
<reference evidence="1 2" key="1">
    <citation type="submission" date="2024-01" db="EMBL/GenBank/DDBJ databases">
        <title>The genomes of 5 underutilized Papilionoideae crops provide insights into root nodulation and disease resistanc.</title>
        <authorList>
            <person name="Jiang F."/>
        </authorList>
    </citation>
    <scope>NUCLEOTIDE SEQUENCE [LARGE SCALE GENOMIC DNA]</scope>
    <source>
        <strain evidence="1">JINMINGXINNONG_FW02</strain>
        <tissue evidence="1">Leaves</tissue>
    </source>
</reference>
<organism evidence="1 2">
    <name type="scientific">Phaseolus coccineus</name>
    <name type="common">Scarlet runner bean</name>
    <name type="synonym">Phaseolus multiflorus</name>
    <dbReference type="NCBI Taxonomy" id="3886"/>
    <lineage>
        <taxon>Eukaryota</taxon>
        <taxon>Viridiplantae</taxon>
        <taxon>Streptophyta</taxon>
        <taxon>Embryophyta</taxon>
        <taxon>Tracheophyta</taxon>
        <taxon>Spermatophyta</taxon>
        <taxon>Magnoliopsida</taxon>
        <taxon>eudicotyledons</taxon>
        <taxon>Gunneridae</taxon>
        <taxon>Pentapetalae</taxon>
        <taxon>rosids</taxon>
        <taxon>fabids</taxon>
        <taxon>Fabales</taxon>
        <taxon>Fabaceae</taxon>
        <taxon>Papilionoideae</taxon>
        <taxon>50 kb inversion clade</taxon>
        <taxon>NPAAA clade</taxon>
        <taxon>indigoferoid/millettioid clade</taxon>
        <taxon>Phaseoleae</taxon>
        <taxon>Phaseolus</taxon>
    </lineage>
</organism>
<evidence type="ECO:0000313" key="2">
    <source>
        <dbReference type="Proteomes" id="UP001374584"/>
    </source>
</evidence>
<gene>
    <name evidence="1" type="ORF">VNO80_07189</name>
</gene>